<proteinExistence type="predicted"/>
<name>A0AA42TNC0_9BURK</name>
<dbReference type="Proteomes" id="UP001161065">
    <property type="component" value="Unassembled WGS sequence"/>
</dbReference>
<dbReference type="RefSeq" id="WP_280007442.1">
    <property type="nucleotide sequence ID" value="NZ_JAOCEK010000003.1"/>
</dbReference>
<protein>
    <submittedName>
        <fullName evidence="2">Uncharacterized protein</fullName>
    </submittedName>
</protein>
<dbReference type="AlphaFoldDB" id="A0AA42TNC0"/>
<feature type="transmembrane region" description="Helical" evidence="1">
    <location>
        <begin position="12"/>
        <end position="36"/>
    </location>
</feature>
<keyword evidence="1" id="KW-1133">Transmembrane helix</keyword>
<comment type="caution">
    <text evidence="2">The sequence shown here is derived from an EMBL/GenBank/DDBJ whole genome shotgun (WGS) entry which is preliminary data.</text>
</comment>
<evidence type="ECO:0000313" key="2">
    <source>
        <dbReference type="EMBL" id="MDH1333707.1"/>
    </source>
</evidence>
<gene>
    <name evidence="2" type="ORF">N5D63_06045</name>
</gene>
<dbReference type="EMBL" id="JAOCEK010000003">
    <property type="protein sequence ID" value="MDH1333707.1"/>
    <property type="molecule type" value="Genomic_DNA"/>
</dbReference>
<evidence type="ECO:0000313" key="3">
    <source>
        <dbReference type="Proteomes" id="UP001161065"/>
    </source>
</evidence>
<evidence type="ECO:0000256" key="1">
    <source>
        <dbReference type="SAM" id="Phobius"/>
    </source>
</evidence>
<organism evidence="2 3">
    <name type="scientific">Comamonas thiooxydans</name>
    <dbReference type="NCBI Taxonomy" id="363952"/>
    <lineage>
        <taxon>Bacteria</taxon>
        <taxon>Pseudomonadati</taxon>
        <taxon>Pseudomonadota</taxon>
        <taxon>Betaproteobacteria</taxon>
        <taxon>Burkholderiales</taxon>
        <taxon>Comamonadaceae</taxon>
        <taxon>Comamonas</taxon>
    </lineage>
</organism>
<accession>A0AA42TNC0</accession>
<reference evidence="2" key="1">
    <citation type="submission" date="2022-09" db="EMBL/GenBank/DDBJ databases">
        <title>Intensive care unit water sources are persistently colonized with multi-drug resistant bacteria and are the site of extensive horizontal gene transfer of antibiotic resistance genes.</title>
        <authorList>
            <person name="Diorio-Toth L."/>
        </authorList>
    </citation>
    <scope>NUCLEOTIDE SEQUENCE</scope>
    <source>
        <strain evidence="2">GD03832</strain>
    </source>
</reference>
<keyword evidence="1" id="KW-0812">Transmembrane</keyword>
<sequence length="46" mass="4764">MLLDPSVFGLDAQTVLLIASYGAVPVLGGYLLGWGISLCKGLISKL</sequence>
<keyword evidence="1" id="KW-0472">Membrane</keyword>